<dbReference type="OrthoDB" id="143359at2"/>
<feature type="transmembrane region" description="Helical" evidence="1">
    <location>
        <begin position="33"/>
        <end position="51"/>
    </location>
</feature>
<dbReference type="InterPro" id="IPR029058">
    <property type="entry name" value="AB_hydrolase_fold"/>
</dbReference>
<protein>
    <recommendedName>
        <fullName evidence="4">Peptidase S9 prolyl oligopeptidase catalytic domain-containing protein</fullName>
    </recommendedName>
</protein>
<keyword evidence="3" id="KW-1185">Reference proteome</keyword>
<dbReference type="AlphaFoldDB" id="A0A4P6JUK4"/>
<dbReference type="RefSeq" id="WP_129889679.1">
    <property type="nucleotide sequence ID" value="NZ_CP035758.1"/>
</dbReference>
<keyword evidence="1" id="KW-0472">Membrane</keyword>
<dbReference type="KEGG" id="kbs:EPA93_22575"/>
<evidence type="ECO:0000313" key="2">
    <source>
        <dbReference type="EMBL" id="QBD78626.1"/>
    </source>
</evidence>
<dbReference type="EMBL" id="CP035758">
    <property type="protein sequence ID" value="QBD78626.1"/>
    <property type="molecule type" value="Genomic_DNA"/>
</dbReference>
<keyword evidence="1" id="KW-1133">Transmembrane helix</keyword>
<organism evidence="2 3">
    <name type="scientific">Ktedonosporobacter rubrisoli</name>
    <dbReference type="NCBI Taxonomy" id="2509675"/>
    <lineage>
        <taxon>Bacteria</taxon>
        <taxon>Bacillati</taxon>
        <taxon>Chloroflexota</taxon>
        <taxon>Ktedonobacteria</taxon>
        <taxon>Ktedonobacterales</taxon>
        <taxon>Ktedonosporobacteraceae</taxon>
        <taxon>Ktedonosporobacter</taxon>
    </lineage>
</organism>
<keyword evidence="1" id="KW-0812">Transmembrane</keyword>
<reference evidence="2 3" key="1">
    <citation type="submission" date="2019-01" db="EMBL/GenBank/DDBJ databases">
        <title>Ktedonosporobacter rubrisoli SCAWS-G2.</title>
        <authorList>
            <person name="Huang Y."/>
            <person name="Yan B."/>
        </authorList>
    </citation>
    <scope>NUCLEOTIDE SEQUENCE [LARGE SCALE GENOMIC DNA]</scope>
    <source>
        <strain evidence="2 3">SCAWS-G2</strain>
    </source>
</reference>
<name>A0A4P6JUK4_KTERU</name>
<dbReference type="SUPFAM" id="SSF53474">
    <property type="entry name" value="alpha/beta-Hydrolases"/>
    <property type="match status" value="1"/>
</dbReference>
<gene>
    <name evidence="2" type="ORF">EPA93_22575</name>
</gene>
<proteinExistence type="predicted"/>
<evidence type="ECO:0000313" key="3">
    <source>
        <dbReference type="Proteomes" id="UP000290365"/>
    </source>
</evidence>
<sequence>MLKKSASALLRLDSRLNVRPTPDRRLGQRVARAILALLFLTGLGLSVLPWGRAYTRSVLLLPALISASEPAPLALAGNPVRFIRTTLPSSAGPVYLDIYEPADALPLVPGKRAAIITIAGVGDNRSSPQLVNLDRALAREGLVVVNVGTQTLFNFALSKSDSEAVVQTFSYLARRPDIDPARIGLFGLSAGDVLACLAGADPRIRDRIAFIVSFGGYFDATSLVQEVGKRALMVDGHAQPWHPYYVPLQVLTNMVSGVLTPEESSLLQQAFMPGGRALDEAELAQLSPPAVAAYHLLAGDEPENVAKNMAALSPAIKAQFAALSPSSVVMYIHAPIYLLHDRGDTYVPFTQSREFATALARLHHPYDFAEFGIFQHVEVRSNLNYGQLLGDGSRLFQIASKMLIAAS</sequence>
<accession>A0A4P6JUK4</accession>
<evidence type="ECO:0008006" key="4">
    <source>
        <dbReference type="Google" id="ProtNLM"/>
    </source>
</evidence>
<dbReference type="Gene3D" id="3.40.50.1820">
    <property type="entry name" value="alpha/beta hydrolase"/>
    <property type="match status" value="1"/>
</dbReference>
<dbReference type="Proteomes" id="UP000290365">
    <property type="component" value="Chromosome"/>
</dbReference>
<evidence type="ECO:0000256" key="1">
    <source>
        <dbReference type="SAM" id="Phobius"/>
    </source>
</evidence>